<proteinExistence type="predicted"/>
<reference evidence="2" key="1">
    <citation type="submission" date="2022-11" db="UniProtKB">
        <authorList>
            <consortium name="WormBaseParasite"/>
        </authorList>
    </citation>
    <scope>IDENTIFICATION</scope>
</reference>
<evidence type="ECO:0000313" key="1">
    <source>
        <dbReference type="Proteomes" id="UP000887569"/>
    </source>
</evidence>
<accession>A0A915A7M7</accession>
<protein>
    <submittedName>
        <fullName evidence="2">EF-hand domain-containing protein</fullName>
    </submittedName>
</protein>
<dbReference type="Proteomes" id="UP000887569">
    <property type="component" value="Unplaced"/>
</dbReference>
<keyword evidence="1" id="KW-1185">Reference proteome</keyword>
<sequence>MMNKISTIPMTSKQFPYTICLSKINAIFLYSVSYEVLIRRFVCLPPFTEGILRGESLFLLMVQHFIVGRQTFRTVSHSQILLP</sequence>
<dbReference type="AlphaFoldDB" id="A0A915A7M7"/>
<organism evidence="1 2">
    <name type="scientific">Parascaris univalens</name>
    <name type="common">Nematode worm</name>
    <dbReference type="NCBI Taxonomy" id="6257"/>
    <lineage>
        <taxon>Eukaryota</taxon>
        <taxon>Metazoa</taxon>
        <taxon>Ecdysozoa</taxon>
        <taxon>Nematoda</taxon>
        <taxon>Chromadorea</taxon>
        <taxon>Rhabditida</taxon>
        <taxon>Spirurina</taxon>
        <taxon>Ascaridomorpha</taxon>
        <taxon>Ascaridoidea</taxon>
        <taxon>Ascarididae</taxon>
        <taxon>Parascaris</taxon>
    </lineage>
</organism>
<evidence type="ECO:0000313" key="2">
    <source>
        <dbReference type="WBParaSite" id="PgR002_g201_t03"/>
    </source>
</evidence>
<name>A0A915A7M7_PARUN</name>
<dbReference type="WBParaSite" id="PgR002_g201_t03">
    <property type="protein sequence ID" value="PgR002_g201_t03"/>
    <property type="gene ID" value="PgR002_g201"/>
</dbReference>